<dbReference type="InterPro" id="IPR050240">
    <property type="entry name" value="DNA_pol_type-B"/>
</dbReference>
<dbReference type="Gene3D" id="3.90.1600.10">
    <property type="entry name" value="Palm domain of DNA polymerase"/>
    <property type="match status" value="1"/>
</dbReference>
<keyword evidence="12" id="KW-1185">Reference proteome</keyword>
<comment type="catalytic activity">
    <reaction evidence="7">
        <text>DNA(n) + a 2'-deoxyribonucleoside 5'-triphosphate = DNA(n+1) + diphosphate</text>
        <dbReference type="Rhea" id="RHEA:22508"/>
        <dbReference type="Rhea" id="RHEA-COMP:17339"/>
        <dbReference type="Rhea" id="RHEA-COMP:17340"/>
        <dbReference type="ChEBI" id="CHEBI:33019"/>
        <dbReference type="ChEBI" id="CHEBI:61560"/>
        <dbReference type="ChEBI" id="CHEBI:173112"/>
        <dbReference type="EC" id="2.7.7.7"/>
    </reaction>
</comment>
<evidence type="ECO:0000259" key="10">
    <source>
        <dbReference type="Pfam" id="PF03104"/>
    </source>
</evidence>
<dbReference type="Pfam" id="PF03104">
    <property type="entry name" value="DNA_pol_B_exo1"/>
    <property type="match status" value="1"/>
</dbReference>
<dbReference type="Proteomes" id="UP000070549">
    <property type="component" value="Unassembled WGS sequence"/>
</dbReference>
<sequence>MRLVNILREKDPDIIFTKGGDSWDLPYLAQRAKVNEISEQVILGRKPEAFEGKNSNGVSFFSYGQVYYKPPPHYLKGRIHIDTENSFIYENCGLQGLIELARITRTPLQKTARSSIGSAMTNLQLYWARENEVLIPWRKSEPEEFKTAYKLLKADRGGFIHTPEIGLHEDVAEIDFSSFYPKMMEEYNISPETILCDCCPNSEKRVPELDYNICEKRKGLIPQVLKPVLEKRKKYKKLIAKNTETGLGEVYDDRQEALKWILVTCFGYLGYKNARFGRIEAHEAVTAFARNKLRKASRIAERNNFQIVHGIVDSLWVKGKKPAKSELISLCEKIGEGTGLPIDLEGKYRWLVLPARRGKSRTPVTNRYYGVFENGELKARGIAARRKDTSPVISKGQQKMLEKLAEAKNRKQFLEKIQESLQVLRKHVERIERGLVKLEDFAVTRKLSREPDSYKANARTAIVAKQLQEMGVELHPGQQVKYIVTNAGAKNPDYRVKPLQLVERKNYDQKWYMEKLIASGEELLNPFGYTREKIRSILLEKGQQKKLKGGRVHSAA</sequence>
<dbReference type="EC" id="2.7.7.7" evidence="2"/>
<keyword evidence="3" id="KW-0808">Transferase</keyword>
<evidence type="ECO:0000256" key="8">
    <source>
        <dbReference type="SAM" id="Coils"/>
    </source>
</evidence>
<dbReference type="GO" id="GO:0006261">
    <property type="term" value="P:DNA-templated DNA replication"/>
    <property type="evidence" value="ECO:0007669"/>
    <property type="project" value="TreeGrafter"/>
</dbReference>
<dbReference type="GO" id="GO:0003887">
    <property type="term" value="F:DNA-directed DNA polymerase activity"/>
    <property type="evidence" value="ECO:0007669"/>
    <property type="project" value="UniProtKB-KW"/>
</dbReference>
<dbReference type="InterPro" id="IPR036397">
    <property type="entry name" value="RNaseH_sf"/>
</dbReference>
<accession>A0A133VD08</accession>
<dbReference type="InterPro" id="IPR006134">
    <property type="entry name" value="DNA-dir_DNA_pol_B_multi_dom"/>
</dbReference>
<name>A0A133VD08_9EURY</name>
<dbReference type="EMBL" id="LHYC01000074">
    <property type="protein sequence ID" value="KXB04320.1"/>
    <property type="molecule type" value="Genomic_DNA"/>
</dbReference>
<dbReference type="InterPro" id="IPR012337">
    <property type="entry name" value="RNaseH-like_sf"/>
</dbReference>
<dbReference type="InterPro" id="IPR023211">
    <property type="entry name" value="DNA_pol_palm_dom_sf"/>
</dbReference>
<dbReference type="Gene3D" id="1.10.132.60">
    <property type="entry name" value="DNA polymerase family B, C-terminal domain"/>
    <property type="match status" value="1"/>
</dbReference>
<comment type="similarity">
    <text evidence="1">Belongs to the DNA polymerase type-B family.</text>
</comment>
<dbReference type="Pfam" id="PF00136">
    <property type="entry name" value="DNA_pol_B"/>
    <property type="match status" value="1"/>
</dbReference>
<dbReference type="AlphaFoldDB" id="A0A133VD08"/>
<dbReference type="SUPFAM" id="SSF56672">
    <property type="entry name" value="DNA/RNA polymerases"/>
    <property type="match status" value="1"/>
</dbReference>
<feature type="coiled-coil region" evidence="8">
    <location>
        <begin position="397"/>
        <end position="434"/>
    </location>
</feature>
<dbReference type="GO" id="GO:0000166">
    <property type="term" value="F:nucleotide binding"/>
    <property type="evidence" value="ECO:0007669"/>
    <property type="project" value="InterPro"/>
</dbReference>
<dbReference type="PANTHER" id="PTHR10322:SF23">
    <property type="entry name" value="DNA POLYMERASE DELTA CATALYTIC SUBUNIT"/>
    <property type="match status" value="1"/>
</dbReference>
<feature type="domain" description="DNA-directed DNA polymerase family B multifunctional" evidence="9">
    <location>
        <begin position="127"/>
        <end position="525"/>
    </location>
</feature>
<dbReference type="InterPro" id="IPR006133">
    <property type="entry name" value="DNA-dir_DNA_pol_B_exonuc"/>
</dbReference>
<dbReference type="SUPFAM" id="SSF53098">
    <property type="entry name" value="Ribonuclease H-like"/>
    <property type="match status" value="1"/>
</dbReference>
<gene>
    <name evidence="11" type="ORF">AKJ49_02225</name>
</gene>
<dbReference type="PANTHER" id="PTHR10322">
    <property type="entry name" value="DNA POLYMERASE CATALYTIC SUBUNIT"/>
    <property type="match status" value="1"/>
</dbReference>
<evidence type="ECO:0000256" key="6">
    <source>
        <dbReference type="ARBA" id="ARBA00023125"/>
    </source>
</evidence>
<keyword evidence="5" id="KW-0239">DNA-directed DNA polymerase</keyword>
<dbReference type="InterPro" id="IPR042087">
    <property type="entry name" value="DNA_pol_B_thumb"/>
</dbReference>
<protein>
    <recommendedName>
        <fullName evidence="2">DNA-directed DNA polymerase</fullName>
        <ecNumber evidence="2">2.7.7.7</ecNumber>
    </recommendedName>
</protein>
<evidence type="ECO:0000313" key="12">
    <source>
        <dbReference type="Proteomes" id="UP000070549"/>
    </source>
</evidence>
<evidence type="ECO:0000313" key="11">
    <source>
        <dbReference type="EMBL" id="KXB04320.1"/>
    </source>
</evidence>
<keyword evidence="4" id="KW-0548">Nucleotidyltransferase</keyword>
<evidence type="ECO:0000256" key="3">
    <source>
        <dbReference type="ARBA" id="ARBA00022679"/>
    </source>
</evidence>
<feature type="domain" description="DNA-directed DNA polymerase family B exonuclease" evidence="10">
    <location>
        <begin position="2"/>
        <end position="83"/>
    </location>
</feature>
<dbReference type="PATRIC" id="fig|1698278.3.peg.497"/>
<comment type="caution">
    <text evidence="11">The sequence shown here is derived from an EMBL/GenBank/DDBJ whole genome shotgun (WGS) entry which is preliminary data.</text>
</comment>
<keyword evidence="8" id="KW-0175">Coiled coil</keyword>
<evidence type="ECO:0000256" key="1">
    <source>
        <dbReference type="ARBA" id="ARBA00005755"/>
    </source>
</evidence>
<evidence type="ECO:0000256" key="4">
    <source>
        <dbReference type="ARBA" id="ARBA00022695"/>
    </source>
</evidence>
<dbReference type="SMART" id="SM00486">
    <property type="entry name" value="POLBc"/>
    <property type="match status" value="1"/>
</dbReference>
<dbReference type="InterPro" id="IPR006172">
    <property type="entry name" value="DNA-dir_DNA_pol_B"/>
</dbReference>
<dbReference type="CDD" id="cd05531">
    <property type="entry name" value="POLBc_B2"/>
    <property type="match status" value="1"/>
</dbReference>
<reference evidence="11 12" key="1">
    <citation type="journal article" date="2016" name="Sci. Rep.">
        <title>Metabolic traits of an uncultured archaeal lineage -MSBL1- from brine pools of the Red Sea.</title>
        <authorList>
            <person name="Mwirichia R."/>
            <person name="Alam I."/>
            <person name="Rashid M."/>
            <person name="Vinu M."/>
            <person name="Ba-Alawi W."/>
            <person name="Anthony Kamau A."/>
            <person name="Kamanda Ngugi D."/>
            <person name="Goker M."/>
            <person name="Klenk H.P."/>
            <person name="Bajic V."/>
            <person name="Stingl U."/>
        </authorList>
    </citation>
    <scope>NUCLEOTIDE SEQUENCE [LARGE SCALE GENOMIC DNA]</scope>
    <source>
        <strain evidence="11">SCGC-AAA382A03</strain>
    </source>
</reference>
<evidence type="ECO:0000256" key="7">
    <source>
        <dbReference type="ARBA" id="ARBA00049244"/>
    </source>
</evidence>
<dbReference type="InterPro" id="IPR043502">
    <property type="entry name" value="DNA/RNA_pol_sf"/>
</dbReference>
<evidence type="ECO:0000256" key="5">
    <source>
        <dbReference type="ARBA" id="ARBA00022932"/>
    </source>
</evidence>
<dbReference type="GO" id="GO:0003677">
    <property type="term" value="F:DNA binding"/>
    <property type="evidence" value="ECO:0007669"/>
    <property type="project" value="UniProtKB-KW"/>
</dbReference>
<dbReference type="Gene3D" id="1.10.287.690">
    <property type="entry name" value="Helix hairpin bin"/>
    <property type="match status" value="1"/>
</dbReference>
<organism evidence="11 12">
    <name type="scientific">candidate division MSBL1 archaeon SCGC-AAA382A03</name>
    <dbReference type="NCBI Taxonomy" id="1698278"/>
    <lineage>
        <taxon>Archaea</taxon>
        <taxon>Methanobacteriati</taxon>
        <taxon>Methanobacteriota</taxon>
        <taxon>candidate division MSBL1</taxon>
    </lineage>
</organism>
<dbReference type="Gene3D" id="3.30.420.10">
    <property type="entry name" value="Ribonuclease H-like superfamily/Ribonuclease H"/>
    <property type="match status" value="1"/>
</dbReference>
<evidence type="ECO:0000259" key="9">
    <source>
        <dbReference type="Pfam" id="PF00136"/>
    </source>
</evidence>
<keyword evidence="6" id="KW-0238">DNA-binding</keyword>
<proteinExistence type="inferred from homology"/>
<evidence type="ECO:0000256" key="2">
    <source>
        <dbReference type="ARBA" id="ARBA00012417"/>
    </source>
</evidence>